<dbReference type="RefSeq" id="WP_310225117.1">
    <property type="nucleotide sequence ID" value="NZ_JAVDWV010000010.1"/>
</dbReference>
<keyword evidence="1" id="KW-1133">Transmembrane helix</keyword>
<dbReference type="EMBL" id="JAVDWV010000010">
    <property type="protein sequence ID" value="MDR7155646.1"/>
    <property type="molecule type" value="Genomic_DNA"/>
</dbReference>
<name>A0ABU1X259_SPHXE</name>
<organism evidence="2 3">
    <name type="scientific">Sphingobium xenophagum</name>
    <dbReference type="NCBI Taxonomy" id="121428"/>
    <lineage>
        <taxon>Bacteria</taxon>
        <taxon>Pseudomonadati</taxon>
        <taxon>Pseudomonadota</taxon>
        <taxon>Alphaproteobacteria</taxon>
        <taxon>Sphingomonadales</taxon>
        <taxon>Sphingomonadaceae</taxon>
        <taxon>Sphingobium</taxon>
    </lineage>
</organism>
<gene>
    <name evidence="2" type="ORF">J2W40_002478</name>
</gene>
<evidence type="ECO:0000313" key="2">
    <source>
        <dbReference type="EMBL" id="MDR7155646.1"/>
    </source>
</evidence>
<protein>
    <submittedName>
        <fullName evidence="2">Heme exporter protein D</fullName>
    </submittedName>
</protein>
<keyword evidence="1" id="KW-0472">Membrane</keyword>
<keyword evidence="3" id="KW-1185">Reference proteome</keyword>
<accession>A0ABU1X259</accession>
<evidence type="ECO:0000256" key="1">
    <source>
        <dbReference type="SAM" id="Phobius"/>
    </source>
</evidence>
<keyword evidence="1" id="KW-0812">Transmembrane</keyword>
<proteinExistence type="predicted"/>
<comment type="caution">
    <text evidence="2">The sequence shown here is derived from an EMBL/GenBank/DDBJ whole genome shotgun (WGS) entry which is preliminary data.</text>
</comment>
<evidence type="ECO:0000313" key="3">
    <source>
        <dbReference type="Proteomes" id="UP001267638"/>
    </source>
</evidence>
<feature type="transmembrane region" description="Helical" evidence="1">
    <location>
        <begin position="244"/>
        <end position="262"/>
    </location>
</feature>
<feature type="transmembrane region" description="Helical" evidence="1">
    <location>
        <begin position="199"/>
        <end position="224"/>
    </location>
</feature>
<sequence length="266" mass="29828">MLHFGQAAINQKLWVGARVKKLLAIICLCLAACTQQGWIDSLSTQQEQAFVLDIAERLRAGQIDQISQGAEPELRRQLPTYIKQVMPMLEPVRGTFGLQTVNVFNPSGGPTTKTFILQGGSNDHWAIVSVVLRGSGKSMQLAGLNVTPFRSDPSKLDDFEIRKRGFMGYLWLAAMLASISMCLWATILIWRRRWLRRRWLWTLGSLFGFAGFGLNWSTGAWAILFVNVSFLGAQATKMGPYAPWILSFGIPVVALIVIVRWYRGDH</sequence>
<reference evidence="2 3" key="1">
    <citation type="submission" date="2023-07" db="EMBL/GenBank/DDBJ databases">
        <title>Sorghum-associated microbial communities from plants grown in Nebraska, USA.</title>
        <authorList>
            <person name="Schachtman D."/>
        </authorList>
    </citation>
    <scope>NUCLEOTIDE SEQUENCE [LARGE SCALE GENOMIC DNA]</scope>
    <source>
        <strain evidence="2 3">4256</strain>
    </source>
</reference>
<dbReference type="Proteomes" id="UP001267638">
    <property type="component" value="Unassembled WGS sequence"/>
</dbReference>
<feature type="transmembrane region" description="Helical" evidence="1">
    <location>
        <begin position="169"/>
        <end position="190"/>
    </location>
</feature>